<evidence type="ECO:0000313" key="2">
    <source>
        <dbReference type="Proteomes" id="UP001195914"/>
    </source>
</evidence>
<name>A0AAD9G754_BABDI</name>
<dbReference type="Proteomes" id="UP001195914">
    <property type="component" value="Unassembled WGS sequence"/>
</dbReference>
<gene>
    <name evidence="1" type="ORF">X943_002284</name>
</gene>
<reference evidence="1" key="1">
    <citation type="journal article" date="2014" name="Nucleic Acids Res.">
        <title>The evolutionary dynamics of variant antigen genes in Babesia reveal a history of genomic innovation underlying host-parasite interaction.</title>
        <authorList>
            <person name="Jackson A.P."/>
            <person name="Otto T.D."/>
            <person name="Darby A."/>
            <person name="Ramaprasad A."/>
            <person name="Xia D."/>
            <person name="Echaide I.E."/>
            <person name="Farber M."/>
            <person name="Gahlot S."/>
            <person name="Gamble J."/>
            <person name="Gupta D."/>
            <person name="Gupta Y."/>
            <person name="Jackson L."/>
            <person name="Malandrin L."/>
            <person name="Malas T.B."/>
            <person name="Moussa E."/>
            <person name="Nair M."/>
            <person name="Reid A.J."/>
            <person name="Sanders M."/>
            <person name="Sharma J."/>
            <person name="Tracey A."/>
            <person name="Quail M.A."/>
            <person name="Weir W."/>
            <person name="Wastling J.M."/>
            <person name="Hall N."/>
            <person name="Willadsen P."/>
            <person name="Lingelbach K."/>
            <person name="Shiels B."/>
            <person name="Tait A."/>
            <person name="Berriman M."/>
            <person name="Allred D.R."/>
            <person name="Pain A."/>
        </authorList>
    </citation>
    <scope>NUCLEOTIDE SEQUENCE</scope>
    <source>
        <strain evidence="1">1802A</strain>
    </source>
</reference>
<sequence>MYQFKSEAHRAMFLRMVALQLRCNLLRRFGGTRQEECRIIRSQSARRLLYQWASDIVDRLPATPVSQSEFIAKESVRLPEKVLRDPSIEVCVCLISNFMLFQPLIQHDAGLRWLVDRLKEDQALVPKPYFPSVLRYRLPQFPFHPYEIDKARHLYGLLKFPFYSLTADIHAAPSESFQGLKEPVMPNEVTVNGKHTMASDCIYHDGGSMGSVDYIYLPSELETGLGDKAM</sequence>
<dbReference type="AlphaFoldDB" id="A0AAD9G754"/>
<keyword evidence="2" id="KW-1185">Reference proteome</keyword>
<dbReference type="EMBL" id="JAHBMH010000073">
    <property type="protein sequence ID" value="KAK1933124.1"/>
    <property type="molecule type" value="Genomic_DNA"/>
</dbReference>
<evidence type="ECO:0000313" key="1">
    <source>
        <dbReference type="EMBL" id="KAK1933124.1"/>
    </source>
</evidence>
<protein>
    <submittedName>
        <fullName evidence="1">Uncharacterized protein</fullName>
    </submittedName>
</protein>
<reference evidence="1" key="2">
    <citation type="submission" date="2021-05" db="EMBL/GenBank/DDBJ databases">
        <authorList>
            <person name="Pain A."/>
        </authorList>
    </citation>
    <scope>NUCLEOTIDE SEQUENCE</scope>
    <source>
        <strain evidence="1">1802A</strain>
    </source>
</reference>
<proteinExistence type="predicted"/>
<comment type="caution">
    <text evidence="1">The sequence shown here is derived from an EMBL/GenBank/DDBJ whole genome shotgun (WGS) entry which is preliminary data.</text>
</comment>
<accession>A0AAD9G754</accession>
<organism evidence="1 2">
    <name type="scientific">Babesia divergens</name>
    <dbReference type="NCBI Taxonomy" id="32595"/>
    <lineage>
        <taxon>Eukaryota</taxon>
        <taxon>Sar</taxon>
        <taxon>Alveolata</taxon>
        <taxon>Apicomplexa</taxon>
        <taxon>Aconoidasida</taxon>
        <taxon>Piroplasmida</taxon>
        <taxon>Babesiidae</taxon>
        <taxon>Babesia</taxon>
    </lineage>
</organism>